<dbReference type="Proteomes" id="UP000016307">
    <property type="component" value="Unassembled WGS sequence"/>
</dbReference>
<name>U1F7R5_9ACTN</name>
<keyword evidence="2" id="KW-1185">Reference proteome</keyword>
<organism evidence="1 2">
    <name type="scientific">Cutibacterium granulosum DSM 20700</name>
    <dbReference type="NCBI Taxonomy" id="1160719"/>
    <lineage>
        <taxon>Bacteria</taxon>
        <taxon>Bacillati</taxon>
        <taxon>Actinomycetota</taxon>
        <taxon>Actinomycetes</taxon>
        <taxon>Propionibacteriales</taxon>
        <taxon>Propionibacteriaceae</taxon>
        <taxon>Cutibacterium</taxon>
    </lineage>
</organism>
<feature type="non-terminal residue" evidence="1">
    <location>
        <position position="152"/>
    </location>
</feature>
<reference evidence="1 2" key="1">
    <citation type="journal article" date="2013" name="BMC Genomics">
        <title>Comparative genomics reveals distinct host-interacting traits of three major human-associated propionibacteria.</title>
        <authorList>
            <person name="Mak T.N."/>
            <person name="Schmid M."/>
            <person name="Brzuszkiewicz E."/>
            <person name="Zeng G."/>
            <person name="Meyer R."/>
            <person name="Sfanos K.S."/>
            <person name="Brinkmann V."/>
            <person name="Meyer T.F."/>
            <person name="Bruggemann H."/>
        </authorList>
    </citation>
    <scope>NUCLEOTIDE SEQUENCE [LARGE SCALE GENOMIC DNA]</scope>
    <source>
        <strain evidence="1 2">DSM 20700</strain>
    </source>
</reference>
<accession>U1F7R5</accession>
<dbReference type="AlphaFoldDB" id="U1F7R5"/>
<sequence length="152" mass="15765">MPGTLVPGCLFANLIAGSNLDMLGPSMFEGIPSGLWGAATPPGCSGVMSSGGPAKAVAVVPMSAIEAVTARKVARSLFILMMDLLKMDLSCVVVRIRVVLIQLSKERTLWALDVEGPQQKWVGIRGPETDVDGVKGSADEGLVLALDGFGVV</sequence>
<gene>
    <name evidence="1" type="ORF">H641_09728</name>
</gene>
<comment type="caution">
    <text evidence="1">The sequence shown here is derived from an EMBL/GenBank/DDBJ whole genome shotgun (WGS) entry which is preliminary data.</text>
</comment>
<dbReference type="EMBL" id="AOSS01000352">
    <property type="protein sequence ID" value="ERF55021.1"/>
    <property type="molecule type" value="Genomic_DNA"/>
</dbReference>
<evidence type="ECO:0000313" key="1">
    <source>
        <dbReference type="EMBL" id="ERF55021.1"/>
    </source>
</evidence>
<protein>
    <submittedName>
        <fullName evidence="1">Uncharacterized protein</fullName>
    </submittedName>
</protein>
<evidence type="ECO:0000313" key="2">
    <source>
        <dbReference type="Proteomes" id="UP000016307"/>
    </source>
</evidence>
<proteinExistence type="predicted"/>